<evidence type="ECO:0000256" key="1">
    <source>
        <dbReference type="SAM" id="Phobius"/>
    </source>
</evidence>
<sequence>MTTEMSVVTFEKTKDALLGGDTLAWGYQVSLGLIGVIYTGHTLSPASLSTTIGKLSAGFLLFATAVAFTGAYLTAAELDERGER</sequence>
<protein>
    <submittedName>
        <fullName evidence="2">Uncharacterized protein</fullName>
    </submittedName>
</protein>
<dbReference type="Proteomes" id="UP000215731">
    <property type="component" value="Unassembled WGS sequence"/>
</dbReference>
<feature type="transmembrane region" description="Helical" evidence="1">
    <location>
        <begin position="25"/>
        <end position="43"/>
    </location>
</feature>
<accession>A0A256JA18</accession>
<gene>
    <name evidence="2" type="ORF">DJ80_02830</name>
</gene>
<evidence type="ECO:0000313" key="2">
    <source>
        <dbReference type="EMBL" id="OYR65167.1"/>
    </source>
</evidence>
<comment type="caution">
    <text evidence="2">The sequence shown here is derived from an EMBL/GenBank/DDBJ whole genome shotgun (WGS) entry which is preliminary data.</text>
</comment>
<reference evidence="2 3" key="1">
    <citation type="journal article" date="2014" name="Front. Microbiol.">
        <title>Population and genomic analysis of the genus Halorubrum.</title>
        <authorList>
            <person name="Fullmer M.S."/>
            <person name="Soucy S.M."/>
            <person name="Swithers K.S."/>
            <person name="Makkay A.M."/>
            <person name="Wheeler R."/>
            <person name="Ventosa A."/>
            <person name="Gogarten J.P."/>
            <person name="Papke R.T."/>
        </authorList>
    </citation>
    <scope>NUCLEOTIDE SEQUENCE [LARGE SCALE GENOMIC DNA]</scope>
    <source>
        <strain evidence="2 3">Ga36</strain>
    </source>
</reference>
<dbReference type="AlphaFoldDB" id="A0A256JA18"/>
<organism evidence="2 3">
    <name type="scientific">Halorubrum ezzemoulense</name>
    <name type="common">Halorubrum chaoviator</name>
    <dbReference type="NCBI Taxonomy" id="337243"/>
    <lineage>
        <taxon>Archaea</taxon>
        <taxon>Methanobacteriati</taxon>
        <taxon>Methanobacteriota</taxon>
        <taxon>Stenosarchaea group</taxon>
        <taxon>Halobacteria</taxon>
        <taxon>Halobacteriales</taxon>
        <taxon>Haloferacaceae</taxon>
        <taxon>Halorubrum</taxon>
    </lineage>
</organism>
<keyword evidence="1" id="KW-0812">Transmembrane</keyword>
<keyword evidence="1" id="KW-0472">Membrane</keyword>
<proteinExistence type="predicted"/>
<evidence type="ECO:0000313" key="3">
    <source>
        <dbReference type="Proteomes" id="UP000215731"/>
    </source>
</evidence>
<dbReference type="EMBL" id="NHOZ01000026">
    <property type="protein sequence ID" value="OYR65167.1"/>
    <property type="molecule type" value="Genomic_DNA"/>
</dbReference>
<feature type="transmembrane region" description="Helical" evidence="1">
    <location>
        <begin position="55"/>
        <end position="75"/>
    </location>
</feature>
<keyword evidence="1" id="KW-1133">Transmembrane helix</keyword>
<name>A0A256JA18_HALEZ</name>